<dbReference type="OrthoDB" id="1647424at2"/>
<keyword evidence="3" id="KW-1185">Reference proteome</keyword>
<organism evidence="2 3">
    <name type="scientific">Paenibacillus oralis</name>
    <dbReference type="NCBI Taxonomy" id="2490856"/>
    <lineage>
        <taxon>Bacteria</taxon>
        <taxon>Bacillati</taxon>
        <taxon>Bacillota</taxon>
        <taxon>Bacilli</taxon>
        <taxon>Bacillales</taxon>
        <taxon>Paenibacillaceae</taxon>
        <taxon>Paenibacillus</taxon>
    </lineage>
</organism>
<protein>
    <submittedName>
        <fullName evidence="2">Uncharacterized protein</fullName>
    </submittedName>
</protein>
<proteinExistence type="predicted"/>
<comment type="caution">
    <text evidence="2">The sequence shown here is derived from an EMBL/GenBank/DDBJ whole genome shotgun (WGS) entry which is preliminary data.</text>
</comment>
<dbReference type="PANTHER" id="PTHR30121:SF6">
    <property type="entry name" value="SLR6007 PROTEIN"/>
    <property type="match status" value="1"/>
</dbReference>
<accession>A0A3P3TDR8</accession>
<dbReference type="EMBL" id="RRCN01000002">
    <property type="protein sequence ID" value="RRJ54593.1"/>
    <property type="molecule type" value="Genomic_DNA"/>
</dbReference>
<evidence type="ECO:0000313" key="2">
    <source>
        <dbReference type="EMBL" id="RRJ54593.1"/>
    </source>
</evidence>
<dbReference type="Proteomes" id="UP000267017">
    <property type="component" value="Unassembled WGS sequence"/>
</dbReference>
<dbReference type="InterPro" id="IPR027417">
    <property type="entry name" value="P-loop_NTPase"/>
</dbReference>
<dbReference type="InterPro" id="IPR051162">
    <property type="entry name" value="T4SS_component"/>
</dbReference>
<evidence type="ECO:0000313" key="3">
    <source>
        <dbReference type="Proteomes" id="UP000267017"/>
    </source>
</evidence>
<dbReference type="RefSeq" id="WP_128635700.1">
    <property type="nucleotide sequence ID" value="NZ_RRCN01000002.1"/>
</dbReference>
<feature type="region of interest" description="Disordered" evidence="1">
    <location>
        <begin position="845"/>
        <end position="866"/>
    </location>
</feature>
<name>A0A3P3TDR8_9BACL</name>
<dbReference type="SUPFAM" id="SSF52540">
    <property type="entry name" value="P-loop containing nucleoside triphosphate hydrolases"/>
    <property type="match status" value="1"/>
</dbReference>
<gene>
    <name evidence="2" type="ORF">EHV15_33835</name>
</gene>
<evidence type="ECO:0000256" key="1">
    <source>
        <dbReference type="SAM" id="MobiDB-lite"/>
    </source>
</evidence>
<sequence length="866" mass="99054">MKVFTDFPVRHIEGNLAFGRDGSVWAYYQVEGFGYDFRDTMQKIHPYNRQLSFYVENVHDLHFLMIPSLTDVSGIIDETIEEIGRKDYALKENGIRYFQSLKRTLAAQRSSRETNEYHSYIGVQLDPRKNEMRKIGNLGLAAVTTLKDLVAGFTSPVYRAVGLEPNDILKRDIEQWRRQADGLRETLGQSMSSLVRALTKEETVFLIEQNFSVTHNDTRLRKGYETGMDVNGIEDSGRVHEARRGNSKAFYELQNAEIEEYDQKTLKLYKMVGEEIEENYVQYLVADKISPRSLHPGSEWMLHLQNRLRFPVSVSIKASFMRNDQIIKQLSDVRLAYEDQRIEAAKGGSEVDLKVSKSESGAIQMEARFQETGYPAYVCSFVFKVTAKDPDELRVRVDELKREMNQFGMHLLSPYGEMISYFMEFIPTSPRYNADYLQYVEPTKLAGMMFAATTNIGDNRGFYLGQTLKLNRPVFIKPDLAAKAFEGVQNVVDSLAVMIAGMTGKGKSFLINLFAYLSVLSGSLALIVDPKGDRKRWAEGLPFIPPEFISVWTLGADERDAGCLDPFRTSVSTSEAKDIAMDILSFLCDKHLGDVGFTQLSEAIEHEGEQDDPCLGGLRDYLKARLPQETTERRRESCMELIETLETLGRLQISRLLFGEKGQRYRVLEVSKPLQVLMVQNLQLPKNDKDRGKIRPIEKISEAILISIAAFTKQYMFNQDRHIHKIVVQDEAKTVERSAEGKAQLDFITRMGRHYNTTLMKGTQNASDYDEDVANMGMKFSFALKKYDESLEMLRYFNLPDTPANAEYLNSLDRGTALFQDIYGRTAAIRIHPVYKEIEEAFDSSTATEEERTYERQRQERIRTGV</sequence>
<dbReference type="Pfam" id="PF12846">
    <property type="entry name" value="AAA_10"/>
    <property type="match status" value="1"/>
</dbReference>
<dbReference type="AlphaFoldDB" id="A0A3P3TDR8"/>
<dbReference type="PANTHER" id="PTHR30121">
    <property type="entry name" value="UNCHARACTERIZED PROTEIN YJGR-RELATED"/>
    <property type="match status" value="1"/>
</dbReference>
<dbReference type="Gene3D" id="3.40.50.300">
    <property type="entry name" value="P-loop containing nucleotide triphosphate hydrolases"/>
    <property type="match status" value="2"/>
</dbReference>
<reference evidence="2 3" key="1">
    <citation type="submission" date="2018-11" db="EMBL/GenBank/DDBJ databases">
        <title>Genome sequencing of Paenibacillus sp. KCOM 3021 (= ChDC PVNT-B20).</title>
        <authorList>
            <person name="Kook J.-K."/>
            <person name="Park S.-N."/>
            <person name="Lim Y.K."/>
        </authorList>
    </citation>
    <scope>NUCLEOTIDE SEQUENCE [LARGE SCALE GENOMIC DNA]</scope>
    <source>
        <strain evidence="2 3">KCOM 3021</strain>
    </source>
</reference>
<feature type="compositionally biased region" description="Basic and acidic residues" evidence="1">
    <location>
        <begin position="849"/>
        <end position="866"/>
    </location>
</feature>